<feature type="transmembrane region" description="Helical" evidence="1">
    <location>
        <begin position="34"/>
        <end position="51"/>
    </location>
</feature>
<evidence type="ECO:0000313" key="2">
    <source>
        <dbReference type="EMBL" id="SDW54024.1"/>
    </source>
</evidence>
<keyword evidence="3" id="KW-1185">Reference proteome</keyword>
<keyword evidence="1" id="KW-1133">Transmembrane helix</keyword>
<keyword evidence="1" id="KW-0472">Membrane</keyword>
<gene>
    <name evidence="2" type="ORF">SAMN05444411_101942</name>
</gene>
<dbReference type="RefSeq" id="WP_090120209.1">
    <property type="nucleotide sequence ID" value="NZ_FNNJ01000001.1"/>
</dbReference>
<sequence>MKKVWKIFEYGYLIVAIIFLVETVLNWTENRERAYLMLLFSALAVFMYFFRKRFRKKFENRPKK</sequence>
<keyword evidence="1" id="KW-0812">Transmembrane</keyword>
<accession>A0A1H2UEV8</accession>
<proteinExistence type="predicted"/>
<dbReference type="OrthoDB" id="1151040at2"/>
<feature type="transmembrane region" description="Helical" evidence="1">
    <location>
        <begin position="7"/>
        <end position="28"/>
    </location>
</feature>
<evidence type="ECO:0000313" key="3">
    <source>
        <dbReference type="Proteomes" id="UP000199595"/>
    </source>
</evidence>
<name>A0A1H2UEV8_9FLAO</name>
<reference evidence="2 3" key="1">
    <citation type="submission" date="2016-10" db="EMBL/GenBank/DDBJ databases">
        <authorList>
            <person name="de Groot N.N."/>
        </authorList>
    </citation>
    <scope>NUCLEOTIDE SEQUENCE [LARGE SCALE GENOMIC DNA]</scope>
    <source>
        <strain evidence="2 3">DSM 24956</strain>
    </source>
</reference>
<dbReference type="STRING" id="762486.SAMN05444411_101942"/>
<protein>
    <submittedName>
        <fullName evidence="2">Uncharacterized protein</fullName>
    </submittedName>
</protein>
<organism evidence="2 3">
    <name type="scientific">Lutibacter oricola</name>
    <dbReference type="NCBI Taxonomy" id="762486"/>
    <lineage>
        <taxon>Bacteria</taxon>
        <taxon>Pseudomonadati</taxon>
        <taxon>Bacteroidota</taxon>
        <taxon>Flavobacteriia</taxon>
        <taxon>Flavobacteriales</taxon>
        <taxon>Flavobacteriaceae</taxon>
        <taxon>Lutibacter</taxon>
    </lineage>
</organism>
<evidence type="ECO:0000256" key="1">
    <source>
        <dbReference type="SAM" id="Phobius"/>
    </source>
</evidence>
<dbReference type="EMBL" id="FNNJ01000001">
    <property type="protein sequence ID" value="SDW54024.1"/>
    <property type="molecule type" value="Genomic_DNA"/>
</dbReference>
<dbReference type="AlphaFoldDB" id="A0A1H2UEV8"/>
<dbReference type="Proteomes" id="UP000199595">
    <property type="component" value="Unassembled WGS sequence"/>
</dbReference>